<keyword evidence="3" id="KW-1185">Reference proteome</keyword>
<comment type="caution">
    <text evidence="2">The sequence shown here is derived from an EMBL/GenBank/DDBJ whole genome shotgun (WGS) entry which is preliminary data.</text>
</comment>
<evidence type="ECO:0000313" key="3">
    <source>
        <dbReference type="Proteomes" id="UP001221898"/>
    </source>
</evidence>
<gene>
    <name evidence="2" type="ORF">AAFF_G00421650</name>
</gene>
<name>A0AAD7WIY3_9TELE</name>
<dbReference type="EMBL" id="JAINUG010000089">
    <property type="protein sequence ID" value="KAJ8398637.1"/>
    <property type="molecule type" value="Genomic_DNA"/>
</dbReference>
<evidence type="ECO:0000313" key="2">
    <source>
        <dbReference type="EMBL" id="KAJ8398637.1"/>
    </source>
</evidence>
<proteinExistence type="predicted"/>
<evidence type="ECO:0000256" key="1">
    <source>
        <dbReference type="SAM" id="MobiDB-lite"/>
    </source>
</evidence>
<dbReference type="AlphaFoldDB" id="A0AAD7WIY3"/>
<dbReference type="Proteomes" id="UP001221898">
    <property type="component" value="Unassembled WGS sequence"/>
</dbReference>
<reference evidence="2" key="1">
    <citation type="journal article" date="2023" name="Science">
        <title>Genome structures resolve the early diversification of teleost fishes.</title>
        <authorList>
            <person name="Parey E."/>
            <person name="Louis A."/>
            <person name="Montfort J."/>
            <person name="Bouchez O."/>
            <person name="Roques C."/>
            <person name="Iampietro C."/>
            <person name="Lluch J."/>
            <person name="Castinel A."/>
            <person name="Donnadieu C."/>
            <person name="Desvignes T."/>
            <person name="Floi Bucao C."/>
            <person name="Jouanno E."/>
            <person name="Wen M."/>
            <person name="Mejri S."/>
            <person name="Dirks R."/>
            <person name="Jansen H."/>
            <person name="Henkel C."/>
            <person name="Chen W.J."/>
            <person name="Zahm M."/>
            <person name="Cabau C."/>
            <person name="Klopp C."/>
            <person name="Thompson A.W."/>
            <person name="Robinson-Rechavi M."/>
            <person name="Braasch I."/>
            <person name="Lecointre G."/>
            <person name="Bobe J."/>
            <person name="Postlethwait J.H."/>
            <person name="Berthelot C."/>
            <person name="Roest Crollius H."/>
            <person name="Guiguen Y."/>
        </authorList>
    </citation>
    <scope>NUCLEOTIDE SEQUENCE</scope>
    <source>
        <strain evidence="2">NC1722</strain>
    </source>
</reference>
<protein>
    <submittedName>
        <fullName evidence="2">Uncharacterized protein</fullName>
    </submittedName>
</protein>
<feature type="compositionally biased region" description="Basic and acidic residues" evidence="1">
    <location>
        <begin position="61"/>
        <end position="70"/>
    </location>
</feature>
<sequence>MHRLLQRRHNEITQVVLRGSMIHELVPGEGVLDQERRHRTRRAETGERGGATRFLERRVCAASAAEREPGSSRLKSSRRHRAHADTRAD</sequence>
<accession>A0AAD7WIY3</accession>
<feature type="region of interest" description="Disordered" evidence="1">
    <location>
        <begin position="61"/>
        <end position="89"/>
    </location>
</feature>
<organism evidence="2 3">
    <name type="scientific">Aldrovandia affinis</name>
    <dbReference type="NCBI Taxonomy" id="143900"/>
    <lineage>
        <taxon>Eukaryota</taxon>
        <taxon>Metazoa</taxon>
        <taxon>Chordata</taxon>
        <taxon>Craniata</taxon>
        <taxon>Vertebrata</taxon>
        <taxon>Euteleostomi</taxon>
        <taxon>Actinopterygii</taxon>
        <taxon>Neopterygii</taxon>
        <taxon>Teleostei</taxon>
        <taxon>Notacanthiformes</taxon>
        <taxon>Halosauridae</taxon>
        <taxon>Aldrovandia</taxon>
    </lineage>
</organism>